<dbReference type="InterPro" id="IPR020845">
    <property type="entry name" value="AMP-binding_CS"/>
</dbReference>
<evidence type="ECO:0000259" key="2">
    <source>
        <dbReference type="Pfam" id="PF00501"/>
    </source>
</evidence>
<dbReference type="PANTHER" id="PTHR43201:SF30">
    <property type="entry name" value="AMP-DEPENDENT SYNTHETASE_LIGASE DOMAIN-CONTAINING PROTEIN"/>
    <property type="match status" value="1"/>
</dbReference>
<dbReference type="InterPro" id="IPR042099">
    <property type="entry name" value="ANL_N_sf"/>
</dbReference>
<evidence type="ECO:0000313" key="5">
    <source>
        <dbReference type="Proteomes" id="UP001320420"/>
    </source>
</evidence>
<evidence type="ECO:0000259" key="3">
    <source>
        <dbReference type="Pfam" id="PF13193"/>
    </source>
</evidence>
<dbReference type="Proteomes" id="UP001320420">
    <property type="component" value="Unassembled WGS sequence"/>
</dbReference>
<feature type="domain" description="AMP-binding enzyme C-terminal" evidence="3">
    <location>
        <begin position="649"/>
        <end position="749"/>
    </location>
</feature>
<organism evidence="4 5">
    <name type="scientific">Diatrype stigma</name>
    <dbReference type="NCBI Taxonomy" id="117547"/>
    <lineage>
        <taxon>Eukaryota</taxon>
        <taxon>Fungi</taxon>
        <taxon>Dikarya</taxon>
        <taxon>Ascomycota</taxon>
        <taxon>Pezizomycotina</taxon>
        <taxon>Sordariomycetes</taxon>
        <taxon>Xylariomycetidae</taxon>
        <taxon>Xylariales</taxon>
        <taxon>Diatrypaceae</taxon>
        <taxon>Diatrype</taxon>
    </lineage>
</organism>
<dbReference type="InterPro" id="IPR025110">
    <property type="entry name" value="AMP-bd_C"/>
</dbReference>
<gene>
    <name evidence="4" type="ORF">SLS62_001354</name>
</gene>
<dbReference type="Gene3D" id="3.30.300.30">
    <property type="match status" value="1"/>
</dbReference>
<proteinExistence type="predicted"/>
<name>A0AAN9UVV4_9PEZI</name>
<dbReference type="AlphaFoldDB" id="A0AAN9UVV4"/>
<evidence type="ECO:0000313" key="4">
    <source>
        <dbReference type="EMBL" id="KAK7756519.1"/>
    </source>
</evidence>
<feature type="domain" description="AMP-dependent synthetase/ligase" evidence="2">
    <location>
        <begin position="112"/>
        <end position="590"/>
    </location>
</feature>
<dbReference type="PROSITE" id="PS00455">
    <property type="entry name" value="AMP_BINDING"/>
    <property type="match status" value="1"/>
</dbReference>
<reference evidence="4 5" key="1">
    <citation type="submission" date="2024-02" db="EMBL/GenBank/DDBJ databases">
        <title>De novo assembly and annotation of 12 fungi associated with fruit tree decline syndrome in Ontario, Canada.</title>
        <authorList>
            <person name="Sulman M."/>
            <person name="Ellouze W."/>
            <person name="Ilyukhin E."/>
        </authorList>
    </citation>
    <scope>NUCLEOTIDE SEQUENCE [LARGE SCALE GENOMIC DNA]</scope>
    <source>
        <strain evidence="4 5">M11/M66-122</strain>
    </source>
</reference>
<dbReference type="GO" id="GO:0031956">
    <property type="term" value="F:medium-chain fatty acid-CoA ligase activity"/>
    <property type="evidence" value="ECO:0007669"/>
    <property type="project" value="TreeGrafter"/>
</dbReference>
<dbReference type="EMBL" id="JAKJXP020000006">
    <property type="protein sequence ID" value="KAK7756519.1"/>
    <property type="molecule type" value="Genomic_DNA"/>
</dbReference>
<protein>
    <submittedName>
        <fullName evidence="4">Uncharacterized protein</fullName>
    </submittedName>
</protein>
<accession>A0AAN9UVV4</accession>
<dbReference type="InterPro" id="IPR045851">
    <property type="entry name" value="AMP-bd_C_sf"/>
</dbReference>
<dbReference type="GO" id="GO:0006631">
    <property type="term" value="P:fatty acid metabolic process"/>
    <property type="evidence" value="ECO:0007669"/>
    <property type="project" value="TreeGrafter"/>
</dbReference>
<feature type="region of interest" description="Disordered" evidence="1">
    <location>
        <begin position="308"/>
        <end position="331"/>
    </location>
</feature>
<dbReference type="SUPFAM" id="SSF56801">
    <property type="entry name" value="Acetyl-CoA synthetase-like"/>
    <property type="match status" value="1"/>
</dbReference>
<dbReference type="PANTHER" id="PTHR43201">
    <property type="entry name" value="ACYL-COA SYNTHETASE"/>
    <property type="match status" value="1"/>
</dbReference>
<keyword evidence="5" id="KW-1185">Reference proteome</keyword>
<dbReference type="Pfam" id="PF13193">
    <property type="entry name" value="AMP-binding_C"/>
    <property type="match status" value="1"/>
</dbReference>
<dbReference type="InterPro" id="IPR000873">
    <property type="entry name" value="AMP-dep_synth/lig_dom"/>
</dbReference>
<dbReference type="Pfam" id="PF00501">
    <property type="entry name" value="AMP-binding"/>
    <property type="match status" value="1"/>
</dbReference>
<comment type="caution">
    <text evidence="4">The sequence shown here is derived from an EMBL/GenBank/DDBJ whole genome shotgun (WGS) entry which is preliminary data.</text>
</comment>
<evidence type="ECO:0000256" key="1">
    <source>
        <dbReference type="SAM" id="MobiDB-lite"/>
    </source>
</evidence>
<dbReference type="Gene3D" id="3.40.50.12780">
    <property type="entry name" value="N-terminal domain of ligase-like"/>
    <property type="match status" value="1"/>
</dbReference>
<sequence>MLEIKPVEAGIMVPPQLRILWRVRPGGHLGGTSRASSSFFRPVPIAARFGPPPRVASTITRQRQLAAKTGILLPQQRRGIATSSSPDLSYVEGPAEPPLLQQTIPEHFASIVAQHGDRPAVIARSPTPIRASLTSPAVPPTTTLTYAALDGLSNALARALRGGRLGVRKGDRVAASLANVAEHAVLAYAVFKLGAVLVPLNPGFTAPQLAAALRHLQARVLVVPAVADAAYRPGRGRSNLPLLEALIPGLGRETTDGAGAPTVEAPSVPSLRSVVVLDNRADHPDAVFPLENLRALIPFQQLLPSSLYPSSSSPTTPTPSHPSTAPITPDAPLSASETINIQFTSGTTSRPKAAMLTHAGILNNGRLIAQRMGLVAADRVVCPPPLFHCFGSVLGFMATATTGAALLLPSPAFDPAATLRMAAEHRATALYGVATMFVAELDLLLASSSDGDTTATFRGILEQIYRSPSSSGCNNDDQAVGLASHLRKGIAAGSSVPEALMRRLFDTLGLRDLVICYGMTETSPVSAMTAPADPFEKRTGTVGRAMPHTALKIVAPPDDDGDGRGRRTVVPRGERGELAVSGYLVMRGYWGDEAQTREVLVPDEDADGQSRVWMYTGDEACMDAEGYVAITGRIKDLIIRGGENVHPLEIENCLLQHPLVQDASVVGVPDARYGEVVGAFVVPAHGAVVVRDDGSLRKDGKDDVSGDDGSTKVLSKAALRDWVGGHLSGHLVPKYVFWLDEYPKTASGKIQKFKLREMAKELVAGPTRTGGAVP</sequence>